<name>A0A914Y107_9BILA</name>
<protein>
    <submittedName>
        <fullName evidence="2">Uncharacterized protein</fullName>
    </submittedName>
</protein>
<sequence>MDIKYCKEAMNFWKEIKFTKITTLSPNIKTQKFKTKNLYKILSNFFTGKFCDYGQIYYAINTALRDELVEKGEMKANEIDALCASYKVTEIHLKFFAKYFPCRILIFDSQNSQVKKYGKWKNDDNILSLVLSVLNREYSVVVDFIIWIKFFIFKIN</sequence>
<proteinExistence type="predicted"/>
<dbReference type="WBParaSite" id="PSU_v2.g13134.t1">
    <property type="protein sequence ID" value="PSU_v2.g13134.t1"/>
    <property type="gene ID" value="PSU_v2.g13134"/>
</dbReference>
<dbReference type="AlphaFoldDB" id="A0A914Y107"/>
<evidence type="ECO:0000313" key="1">
    <source>
        <dbReference type="Proteomes" id="UP000887577"/>
    </source>
</evidence>
<reference evidence="2" key="1">
    <citation type="submission" date="2022-11" db="UniProtKB">
        <authorList>
            <consortium name="WormBaseParasite"/>
        </authorList>
    </citation>
    <scope>IDENTIFICATION</scope>
</reference>
<organism evidence="1 2">
    <name type="scientific">Panagrolaimus superbus</name>
    <dbReference type="NCBI Taxonomy" id="310955"/>
    <lineage>
        <taxon>Eukaryota</taxon>
        <taxon>Metazoa</taxon>
        <taxon>Ecdysozoa</taxon>
        <taxon>Nematoda</taxon>
        <taxon>Chromadorea</taxon>
        <taxon>Rhabditida</taxon>
        <taxon>Tylenchina</taxon>
        <taxon>Panagrolaimomorpha</taxon>
        <taxon>Panagrolaimoidea</taxon>
        <taxon>Panagrolaimidae</taxon>
        <taxon>Panagrolaimus</taxon>
    </lineage>
</organism>
<dbReference type="Proteomes" id="UP000887577">
    <property type="component" value="Unplaced"/>
</dbReference>
<evidence type="ECO:0000313" key="2">
    <source>
        <dbReference type="WBParaSite" id="PSU_v2.g13134.t1"/>
    </source>
</evidence>
<accession>A0A914Y107</accession>
<keyword evidence="1" id="KW-1185">Reference proteome</keyword>